<dbReference type="Pfam" id="PF06674">
    <property type="entry name" value="DUF1176"/>
    <property type="match status" value="1"/>
</dbReference>
<keyword evidence="3" id="KW-1185">Reference proteome</keyword>
<dbReference type="EMBL" id="CP133218">
    <property type="protein sequence ID" value="WML89313.1"/>
    <property type="molecule type" value="Genomic_DNA"/>
</dbReference>
<evidence type="ECO:0000256" key="1">
    <source>
        <dbReference type="SAM" id="SignalP"/>
    </source>
</evidence>
<keyword evidence="1" id="KW-0732">Signal</keyword>
<feature type="chain" id="PRO_5045623546" evidence="1">
    <location>
        <begin position="20"/>
        <end position="358"/>
    </location>
</feature>
<organism evidence="2 3">
    <name type="scientific">Thiothrix lacustris</name>
    <dbReference type="NCBI Taxonomy" id="525917"/>
    <lineage>
        <taxon>Bacteria</taxon>
        <taxon>Pseudomonadati</taxon>
        <taxon>Pseudomonadota</taxon>
        <taxon>Gammaproteobacteria</taxon>
        <taxon>Thiotrichales</taxon>
        <taxon>Thiotrichaceae</taxon>
        <taxon>Thiothrix</taxon>
    </lineage>
</organism>
<sequence length="358" mass="38339">MKMHLMLCGIVLLPLPLLGATASLHQVQTFKDWVVACNNIRACTATSLMFQDDGSGEMSATIRLERSNKPGDAPVFSLNLGYDTLPAALLGKPVQLRAAGKTLNVGKLTSNQQKQSSITIPAEHNTALLAMISKPALLEIAIGSSTYRATLSGLASSLLYMDEQQKRLDTTTALIRKGNKAMTATPPSAPIYKAVLAPKSMKVPADLSSKVRTSMASVLTDCDPNEGDYKVSKNDFAEALDANHYLVGITCFSGAYNQTSNMFVVTQASAASAKPQITPAKLEFHKGSSSQLVNASFDPKTGLLSEYSKARGLGDCGSLTEWVWTGKQFAAVKYDSMPECRGVVDYLNVWTATIGKSK</sequence>
<dbReference type="Proteomes" id="UP001236657">
    <property type="component" value="Chromosome"/>
</dbReference>
<evidence type="ECO:0000313" key="3">
    <source>
        <dbReference type="Proteomes" id="UP001236657"/>
    </source>
</evidence>
<dbReference type="InterPro" id="IPR009560">
    <property type="entry name" value="DUF1176"/>
</dbReference>
<proteinExistence type="predicted"/>
<evidence type="ECO:0000313" key="2">
    <source>
        <dbReference type="EMBL" id="WML89313.1"/>
    </source>
</evidence>
<dbReference type="RefSeq" id="WP_308893532.1">
    <property type="nucleotide sequence ID" value="NZ_CP133218.1"/>
</dbReference>
<feature type="signal peptide" evidence="1">
    <location>
        <begin position="1"/>
        <end position="19"/>
    </location>
</feature>
<accession>A0ABY9MLB2</accession>
<gene>
    <name evidence="2" type="ORF">RCF98_10050</name>
</gene>
<protein>
    <submittedName>
        <fullName evidence="2">DUF1176 domain-containing protein</fullName>
    </submittedName>
</protein>
<reference evidence="2 3" key="1">
    <citation type="submission" date="2023-08" db="EMBL/GenBank/DDBJ databases">
        <title>New molecular markers tilS and rpoB for phylogenetic and monitoring studies of the genus Thiothrix biodiversity.</title>
        <authorList>
            <person name="Ravin N.V."/>
            <person name="Smolyakov D."/>
            <person name="Markov N.D."/>
            <person name="Beletsky A.V."/>
            <person name="Mardanov A.V."/>
            <person name="Rudenko T.S."/>
            <person name="Grabovich M.Y."/>
        </authorList>
    </citation>
    <scope>NUCLEOTIDE SEQUENCE [LARGE SCALE GENOMIC DNA]</scope>
    <source>
        <strain evidence="2 3">MK1</strain>
    </source>
</reference>
<name>A0ABY9MLB2_9GAMM</name>